<keyword evidence="3 5" id="KW-0732">Signal</keyword>
<protein>
    <submittedName>
        <fullName evidence="6">Zinc ABC transporter substrate-binding protein</fullName>
    </submittedName>
</protein>
<dbReference type="Gene3D" id="3.40.50.1980">
    <property type="entry name" value="Nitrogenase molybdenum iron protein domain"/>
    <property type="match status" value="2"/>
</dbReference>
<comment type="similarity">
    <text evidence="1 4">Belongs to the bacterial solute-binding protein 9 family.</text>
</comment>
<evidence type="ECO:0000256" key="5">
    <source>
        <dbReference type="SAM" id="SignalP"/>
    </source>
</evidence>
<feature type="signal peptide" evidence="5">
    <location>
        <begin position="1"/>
        <end position="22"/>
    </location>
</feature>
<dbReference type="PANTHER" id="PTHR42953:SF3">
    <property type="entry name" value="HIGH-AFFINITY ZINC UPTAKE SYSTEM PROTEIN ZNUA"/>
    <property type="match status" value="1"/>
</dbReference>
<evidence type="ECO:0000256" key="2">
    <source>
        <dbReference type="ARBA" id="ARBA00022448"/>
    </source>
</evidence>
<dbReference type="PANTHER" id="PTHR42953">
    <property type="entry name" value="HIGH-AFFINITY ZINC UPTAKE SYSTEM PROTEIN ZNUA-RELATED"/>
    <property type="match status" value="1"/>
</dbReference>
<evidence type="ECO:0000256" key="3">
    <source>
        <dbReference type="ARBA" id="ARBA00022729"/>
    </source>
</evidence>
<keyword evidence="2 4" id="KW-0813">Transport</keyword>
<proteinExistence type="inferred from homology"/>
<organism evidence="6 7">
    <name type="scientific">Cellulomonas fengjieae</name>
    <dbReference type="NCBI Taxonomy" id="2819978"/>
    <lineage>
        <taxon>Bacteria</taxon>
        <taxon>Bacillati</taxon>
        <taxon>Actinomycetota</taxon>
        <taxon>Actinomycetes</taxon>
        <taxon>Micrococcales</taxon>
        <taxon>Cellulomonadaceae</taxon>
        <taxon>Cellulomonas</taxon>
    </lineage>
</organism>
<dbReference type="SUPFAM" id="SSF53807">
    <property type="entry name" value="Helical backbone' metal receptor"/>
    <property type="match status" value="1"/>
</dbReference>
<reference evidence="6 7" key="1">
    <citation type="submission" date="2021-03" db="EMBL/GenBank/DDBJ databases">
        <title>novel species in genus Cellulomonas.</title>
        <authorList>
            <person name="Zhang G."/>
        </authorList>
    </citation>
    <scope>NUCLEOTIDE SEQUENCE [LARGE SCALE GENOMIC DNA]</scope>
    <source>
        <strain evidence="7">zg-ZUI188</strain>
    </source>
</reference>
<dbReference type="InterPro" id="IPR006129">
    <property type="entry name" value="AdhesinB"/>
</dbReference>
<dbReference type="PROSITE" id="PS51257">
    <property type="entry name" value="PROKAR_LIPOPROTEIN"/>
    <property type="match status" value="1"/>
</dbReference>
<gene>
    <name evidence="6" type="ORF">J4035_05155</name>
</gene>
<accession>A0ABS3SGD5</accession>
<name>A0ABS3SGD5_9CELL</name>
<dbReference type="PRINTS" id="PR00690">
    <property type="entry name" value="ADHESNFAMILY"/>
</dbReference>
<dbReference type="InterPro" id="IPR050492">
    <property type="entry name" value="Bact_metal-bind_prot9"/>
</dbReference>
<sequence length="309" mass="32754">MYNARRLALLAPLAALPLLVSGCTSDSGTEDGTVDVMASFYPLEFIAEQVGGDRVDVRSVTPPGAEPHDVELSPAQVARIDGADLMLYLSGFQPAVDDAVAQTSPGHVVDAASDTTLLAADEHHEDETAEEHQEHDHGELDPHFWLDPSRMPAVVDDVATALSEIDPEGADTYAANAAALNQRFEDLDAAYAAGLQQCGSRTFVTSHDAFGYLADRYDLDQVGISGIDPDAEPSPARLAEVKDIVRDEGVSTIFFESLVSPKVAQTLAADLGIDAAVLDPLEGVTEPDADYFSVAEANLDALRMALSCS</sequence>
<dbReference type="Proteomes" id="UP000678317">
    <property type="component" value="Unassembled WGS sequence"/>
</dbReference>
<dbReference type="EMBL" id="JAGFBM010000001">
    <property type="protein sequence ID" value="MBO3084021.1"/>
    <property type="molecule type" value="Genomic_DNA"/>
</dbReference>
<evidence type="ECO:0000313" key="6">
    <source>
        <dbReference type="EMBL" id="MBO3084021.1"/>
    </source>
</evidence>
<dbReference type="InterPro" id="IPR006128">
    <property type="entry name" value="Lipoprotein_PsaA-like"/>
</dbReference>
<evidence type="ECO:0000313" key="7">
    <source>
        <dbReference type="Proteomes" id="UP000678317"/>
    </source>
</evidence>
<evidence type="ECO:0000256" key="1">
    <source>
        <dbReference type="ARBA" id="ARBA00011028"/>
    </source>
</evidence>
<keyword evidence="7" id="KW-1185">Reference proteome</keyword>
<feature type="chain" id="PRO_5046346429" evidence="5">
    <location>
        <begin position="23"/>
        <end position="309"/>
    </location>
</feature>
<evidence type="ECO:0000256" key="4">
    <source>
        <dbReference type="RuleBase" id="RU003512"/>
    </source>
</evidence>
<dbReference type="InterPro" id="IPR006127">
    <property type="entry name" value="ZnuA-like"/>
</dbReference>
<dbReference type="Pfam" id="PF01297">
    <property type="entry name" value="ZnuA"/>
    <property type="match status" value="1"/>
</dbReference>
<dbReference type="PRINTS" id="PR00691">
    <property type="entry name" value="ADHESINB"/>
</dbReference>
<dbReference type="RefSeq" id="WP_208288845.1">
    <property type="nucleotide sequence ID" value="NZ_CP074404.1"/>
</dbReference>
<comment type="caution">
    <text evidence="6">The sequence shown here is derived from an EMBL/GenBank/DDBJ whole genome shotgun (WGS) entry which is preliminary data.</text>
</comment>